<dbReference type="OrthoDB" id="9806005at2"/>
<dbReference type="RefSeq" id="WP_038048767.1">
    <property type="nucleotide sequence ID" value="NZ_JMFG01000016.1"/>
</dbReference>
<dbReference type="AlphaFoldDB" id="A0A062Y0B8"/>
<keyword evidence="3" id="KW-1185">Reference proteome</keyword>
<dbReference type="InterPro" id="IPR039968">
    <property type="entry name" value="BcerS-like"/>
</dbReference>
<evidence type="ECO:0000313" key="2">
    <source>
        <dbReference type="EMBL" id="KDA53811.1"/>
    </source>
</evidence>
<dbReference type="EMBL" id="JMFG01000016">
    <property type="protein sequence ID" value="KDA53811.1"/>
    <property type="molecule type" value="Genomic_DNA"/>
</dbReference>
<dbReference type="GO" id="GO:0016747">
    <property type="term" value="F:acyltransferase activity, transferring groups other than amino-acyl groups"/>
    <property type="evidence" value="ECO:0007669"/>
    <property type="project" value="InterPro"/>
</dbReference>
<gene>
    <name evidence="2" type="ORF">EG19_02240</name>
</gene>
<dbReference type="STRING" id="1312852.EG19_02240"/>
<name>A0A062Y0B8_9BACT</name>
<dbReference type="Gene3D" id="3.40.630.30">
    <property type="match status" value="1"/>
</dbReference>
<organism evidence="2 3">
    <name type="scientific">Thermoanaerobaculum aquaticum</name>
    <dbReference type="NCBI Taxonomy" id="1312852"/>
    <lineage>
        <taxon>Bacteria</taxon>
        <taxon>Pseudomonadati</taxon>
        <taxon>Acidobacteriota</taxon>
        <taxon>Thermoanaerobaculia</taxon>
        <taxon>Thermoanaerobaculales</taxon>
        <taxon>Thermoanaerobaculaceae</taxon>
        <taxon>Thermoanaerobaculum</taxon>
    </lineage>
</organism>
<dbReference type="PANTHER" id="PTHR41368:SF1">
    <property type="entry name" value="PROTEIN YGHO"/>
    <property type="match status" value="1"/>
</dbReference>
<dbReference type="PROSITE" id="PS51186">
    <property type="entry name" value="GNAT"/>
    <property type="match status" value="1"/>
</dbReference>
<protein>
    <recommendedName>
        <fullName evidence="1">N-acetyltransferase domain-containing protein</fullName>
    </recommendedName>
</protein>
<proteinExistence type="predicted"/>
<sequence length="378" mass="43753">MSVLPLRLEPVQSREQWRHFLDLPWRIYRGDPCWVPPLKKQVRGYLDLSHPFYAYGRAEREVFLAYRGSRPVGRIAAILNRAHNQFHGDRWGFFGFFECEDDPEAAGELLAAAARWLKEKGCEAMVGPVNPSTNYECGLLVEGFDTPPTVMMTYNPPYYASLLESWGLVKAKDLYAYWSPVHPGSLDRLRRFSERTQEREPSLTVRAVNLKDFANEVRIIQDIYNKAWEKNWGFVPTSDEEFAWLARELKPLVDPKLLYIAFYDGDPAGFLLALPDVNPALAELNGSMANPFRLLRAYWVGRKPVGLRLITMGVKQQYRLRGIEGVMFYHGLQAALDRGYRWCEYSWILEDNELAKRTVRLMDAKLTKVYRLYSKPLA</sequence>
<evidence type="ECO:0000313" key="3">
    <source>
        <dbReference type="Proteomes" id="UP000027284"/>
    </source>
</evidence>
<dbReference type="InterPro" id="IPR000182">
    <property type="entry name" value="GNAT_dom"/>
</dbReference>
<comment type="caution">
    <text evidence="2">The sequence shown here is derived from an EMBL/GenBank/DDBJ whole genome shotgun (WGS) entry which is preliminary data.</text>
</comment>
<dbReference type="Proteomes" id="UP000027284">
    <property type="component" value="Unassembled WGS sequence"/>
</dbReference>
<evidence type="ECO:0000259" key="1">
    <source>
        <dbReference type="PROSITE" id="PS51186"/>
    </source>
</evidence>
<accession>A0A062Y0B8</accession>
<dbReference type="PANTHER" id="PTHR41368">
    <property type="entry name" value="PROTEIN YGHO"/>
    <property type="match status" value="1"/>
</dbReference>
<dbReference type="SUPFAM" id="SSF55729">
    <property type="entry name" value="Acyl-CoA N-acyltransferases (Nat)"/>
    <property type="match status" value="1"/>
</dbReference>
<reference evidence="2 3" key="1">
    <citation type="submission" date="2014-04" db="EMBL/GenBank/DDBJ databases">
        <title>The Genome Sequence of Thermoanaerobaculum aquaticum MP-01, The First Cultivated Group 23 Acidobacterium.</title>
        <authorList>
            <person name="Stamps B.W."/>
            <person name="Losey N.A."/>
            <person name="Lawson P.A."/>
            <person name="Stevenson B.S."/>
        </authorList>
    </citation>
    <scope>NUCLEOTIDE SEQUENCE [LARGE SCALE GENOMIC DNA]</scope>
    <source>
        <strain evidence="2 3">MP-01</strain>
    </source>
</reference>
<dbReference type="InterPro" id="IPR016181">
    <property type="entry name" value="Acyl_CoA_acyltransferase"/>
</dbReference>
<feature type="domain" description="N-acetyltransferase" evidence="1">
    <location>
        <begin position="203"/>
        <end position="378"/>
    </location>
</feature>